<dbReference type="Proteomes" id="UP000240212">
    <property type="component" value="Unassembled WGS sequence"/>
</dbReference>
<keyword evidence="1" id="KW-1133">Transmembrane helix</keyword>
<dbReference type="EMBL" id="PYEP01000002">
    <property type="protein sequence ID" value="PSN08880.1"/>
    <property type="molecule type" value="Genomic_DNA"/>
</dbReference>
<keyword evidence="1" id="KW-0472">Membrane</keyword>
<dbReference type="AlphaFoldDB" id="A0A2P8VNA2"/>
<accession>A0A2P8VNA2</accession>
<comment type="caution">
    <text evidence="2">The sequence shown here is derived from an EMBL/GenBank/DDBJ whole genome shotgun (WGS) entry which is preliminary data.</text>
</comment>
<proteinExistence type="predicted"/>
<name>A0A2P8VNA2_9ENTR</name>
<organism evidence="2 3">
    <name type="scientific">Siccibacter turicensis</name>
    <dbReference type="NCBI Taxonomy" id="357233"/>
    <lineage>
        <taxon>Bacteria</taxon>
        <taxon>Pseudomonadati</taxon>
        <taxon>Pseudomonadota</taxon>
        <taxon>Gammaproteobacteria</taxon>
        <taxon>Enterobacterales</taxon>
        <taxon>Enterobacteriaceae</taxon>
        <taxon>Siccibacter</taxon>
    </lineage>
</organism>
<reference evidence="2 3" key="1">
    <citation type="submission" date="2018-03" db="EMBL/GenBank/DDBJ databases">
        <title>Draft genome sequence of the first documented clinical Siccibacter turicensis isolate in Austria.</title>
        <authorList>
            <person name="Lepuschitz S."/>
            <person name="Pekard-Amenitsch S."/>
            <person name="Haunold R."/>
            <person name="Schill S."/>
            <person name="Mach R."/>
            <person name="Allerberger F."/>
            <person name="Ruppitsch W."/>
            <person name="Forsythe S.J."/>
        </authorList>
    </citation>
    <scope>NUCLEOTIDE SEQUENCE [LARGE SCALE GENOMIC DNA]</scope>
    <source>
        <strain evidence="2 3">6100069499-17</strain>
    </source>
</reference>
<feature type="transmembrane region" description="Helical" evidence="1">
    <location>
        <begin position="68"/>
        <end position="87"/>
    </location>
</feature>
<evidence type="ECO:0000256" key="1">
    <source>
        <dbReference type="SAM" id="Phobius"/>
    </source>
</evidence>
<feature type="transmembrane region" description="Helical" evidence="1">
    <location>
        <begin position="12"/>
        <end position="38"/>
    </location>
</feature>
<keyword evidence="1" id="KW-0812">Transmembrane</keyword>
<evidence type="ECO:0000313" key="2">
    <source>
        <dbReference type="EMBL" id="PSN08880.1"/>
    </source>
</evidence>
<gene>
    <name evidence="2" type="ORF">C7G83_05880</name>
</gene>
<dbReference type="OrthoDB" id="6627845at2"/>
<protein>
    <submittedName>
        <fullName evidence="2">Uncharacterized protein</fullName>
    </submittedName>
</protein>
<keyword evidence="3" id="KW-1185">Reference proteome</keyword>
<dbReference type="RefSeq" id="WP_106876573.1">
    <property type="nucleotide sequence ID" value="NZ_PYEP01000002.1"/>
</dbReference>
<evidence type="ECO:0000313" key="3">
    <source>
        <dbReference type="Proteomes" id="UP000240212"/>
    </source>
</evidence>
<sequence length="91" mass="10467">MKLANNTKFFIRWFMILLVIGIYLGKIIFIALDFAITIKYKGSFYDKSVPAETCRAIAELYEGYFDQLLVVSFSGSIIAMVLILIIFKKVR</sequence>